<dbReference type="Pfam" id="PF09695">
    <property type="entry name" value="YtfJ_HI0045"/>
    <property type="match status" value="1"/>
</dbReference>
<protein>
    <submittedName>
        <fullName evidence="1">Protein ytfj</fullName>
    </submittedName>
</protein>
<accession>A0A0W8FVS2</accession>
<evidence type="ECO:0000313" key="1">
    <source>
        <dbReference type="EMBL" id="KUG24976.1"/>
    </source>
</evidence>
<proteinExistence type="predicted"/>
<gene>
    <name evidence="1" type="ORF">ASZ90_005209</name>
</gene>
<dbReference type="InterPro" id="IPR006513">
    <property type="entry name" value="YtfJ_HI0045"/>
</dbReference>
<organism evidence="1">
    <name type="scientific">hydrocarbon metagenome</name>
    <dbReference type="NCBI Taxonomy" id="938273"/>
    <lineage>
        <taxon>unclassified sequences</taxon>
        <taxon>metagenomes</taxon>
        <taxon>ecological metagenomes</taxon>
    </lineage>
</organism>
<reference evidence="1" key="1">
    <citation type="journal article" date="2015" name="Proc. Natl. Acad. Sci. U.S.A.">
        <title>Networks of energetic and metabolic interactions define dynamics in microbial communities.</title>
        <authorList>
            <person name="Embree M."/>
            <person name="Liu J.K."/>
            <person name="Al-Bassam M.M."/>
            <person name="Zengler K."/>
        </authorList>
    </citation>
    <scope>NUCLEOTIDE SEQUENCE</scope>
</reference>
<comment type="caution">
    <text evidence="1">The sequence shown here is derived from an EMBL/GenBank/DDBJ whole genome shotgun (WGS) entry which is preliminary data.</text>
</comment>
<dbReference type="EMBL" id="LNQE01000789">
    <property type="protein sequence ID" value="KUG24976.1"/>
    <property type="molecule type" value="Genomic_DNA"/>
</dbReference>
<sequence length="186" mass="20997">MFISVIKNKWILLAVTLILFTASTIAQVEIHKNLPNIILSGTNGGNIDGSDWTNTDLTNKINLIYYVSPSQQKVVEPLLEKIDKNNYPVEELSTTIIINTKATWIPNSVIVGKVKGRAKEDTTKNYVLDKKEILLKEWELSEDNPNILLINGKGEVVFLHTDELTKEIENKLINQIELQINKGESK</sequence>
<dbReference type="AlphaFoldDB" id="A0A0W8FVS2"/>
<name>A0A0W8FVS2_9ZZZZ</name>